<dbReference type="PROSITE" id="PS50110">
    <property type="entry name" value="RESPONSE_REGULATORY"/>
    <property type="match status" value="1"/>
</dbReference>
<dbReference type="CDD" id="cd00156">
    <property type="entry name" value="REC"/>
    <property type="match status" value="1"/>
</dbReference>
<dbReference type="OrthoDB" id="8019678at2"/>
<evidence type="ECO:0000259" key="3">
    <source>
        <dbReference type="PROSITE" id="PS50110"/>
    </source>
</evidence>
<evidence type="ECO:0000313" key="5">
    <source>
        <dbReference type="Proteomes" id="UP000192042"/>
    </source>
</evidence>
<dbReference type="Pfam" id="PF00072">
    <property type="entry name" value="Response_reg"/>
    <property type="match status" value="1"/>
</dbReference>
<dbReference type="SUPFAM" id="SSF52172">
    <property type="entry name" value="CheY-like"/>
    <property type="match status" value="1"/>
</dbReference>
<evidence type="ECO:0000256" key="2">
    <source>
        <dbReference type="PROSITE-ProRule" id="PRU00169"/>
    </source>
</evidence>
<sequence length="137" mass="15313">MDGYGKRVLIVDDNDDTSEILAGLLGRAGYNVHFAADGLYALEEMNKRHLDAVISNDRLPRMDGREFLLLSQATWPDTPVIMLSNETDGVERQMIELGAFAWVRTPYDHHVILSVLLSAVRQPLDTHREPAAARMPG</sequence>
<dbReference type="InterPro" id="IPR050595">
    <property type="entry name" value="Bact_response_regulator"/>
</dbReference>
<dbReference type="InterPro" id="IPR011006">
    <property type="entry name" value="CheY-like_superfamily"/>
</dbReference>
<dbReference type="PANTHER" id="PTHR44591">
    <property type="entry name" value="STRESS RESPONSE REGULATOR PROTEIN 1"/>
    <property type="match status" value="1"/>
</dbReference>
<keyword evidence="5" id="KW-1185">Reference proteome</keyword>
<accession>A0A1W1I2Z2</accession>
<dbReference type="SMART" id="SM00448">
    <property type="entry name" value="REC"/>
    <property type="match status" value="1"/>
</dbReference>
<evidence type="ECO:0000256" key="1">
    <source>
        <dbReference type="ARBA" id="ARBA00022553"/>
    </source>
</evidence>
<gene>
    <name evidence="4" type="ORF">NSJP_1214</name>
</gene>
<name>A0A1W1I2Z2_9BACT</name>
<evidence type="ECO:0000313" key="4">
    <source>
        <dbReference type="EMBL" id="SLM47386.1"/>
    </source>
</evidence>
<dbReference type="PANTHER" id="PTHR44591:SF3">
    <property type="entry name" value="RESPONSE REGULATORY DOMAIN-CONTAINING PROTEIN"/>
    <property type="match status" value="1"/>
</dbReference>
<dbReference type="GO" id="GO:0000160">
    <property type="term" value="P:phosphorelay signal transduction system"/>
    <property type="evidence" value="ECO:0007669"/>
    <property type="project" value="InterPro"/>
</dbReference>
<dbReference type="InterPro" id="IPR001789">
    <property type="entry name" value="Sig_transdc_resp-reg_receiver"/>
</dbReference>
<dbReference type="STRING" id="1325564.NSJP_1214"/>
<dbReference type="AlphaFoldDB" id="A0A1W1I2Z2"/>
<dbReference type="Proteomes" id="UP000192042">
    <property type="component" value="Chromosome I"/>
</dbReference>
<feature type="domain" description="Response regulatory" evidence="3">
    <location>
        <begin position="7"/>
        <end position="120"/>
    </location>
</feature>
<comment type="caution">
    <text evidence="2">Lacks conserved residue(s) required for the propagation of feature annotation.</text>
</comment>
<keyword evidence="1" id="KW-0597">Phosphoprotein</keyword>
<reference evidence="4 5" key="1">
    <citation type="submission" date="2017-03" db="EMBL/GenBank/DDBJ databases">
        <authorList>
            <person name="Afonso C.L."/>
            <person name="Miller P.J."/>
            <person name="Scott M.A."/>
            <person name="Spackman E."/>
            <person name="Goraichik I."/>
            <person name="Dimitrov K.M."/>
            <person name="Suarez D.L."/>
            <person name="Swayne D.E."/>
        </authorList>
    </citation>
    <scope>NUCLEOTIDE SEQUENCE [LARGE SCALE GENOMIC DNA]</scope>
    <source>
        <strain evidence="4">Genome sequencing of Nitrospira japonica strain NJ11</strain>
    </source>
</reference>
<dbReference type="KEGG" id="nja:NSJP_1214"/>
<dbReference type="EMBL" id="LT828648">
    <property type="protein sequence ID" value="SLM47386.1"/>
    <property type="molecule type" value="Genomic_DNA"/>
</dbReference>
<dbReference type="Gene3D" id="3.40.50.2300">
    <property type="match status" value="1"/>
</dbReference>
<protein>
    <submittedName>
        <fullName evidence="4">Putative Response regulator, CheY-like</fullName>
    </submittedName>
</protein>
<proteinExistence type="predicted"/>
<dbReference type="RefSeq" id="WP_080885931.1">
    <property type="nucleotide sequence ID" value="NZ_LT828648.1"/>
</dbReference>
<organism evidence="4 5">
    <name type="scientific">Nitrospira japonica</name>
    <dbReference type="NCBI Taxonomy" id="1325564"/>
    <lineage>
        <taxon>Bacteria</taxon>
        <taxon>Pseudomonadati</taxon>
        <taxon>Nitrospirota</taxon>
        <taxon>Nitrospiria</taxon>
        <taxon>Nitrospirales</taxon>
        <taxon>Nitrospiraceae</taxon>
        <taxon>Nitrospira</taxon>
    </lineage>
</organism>